<accession>A0A0A1U406</accession>
<feature type="coiled-coil region" evidence="1">
    <location>
        <begin position="52"/>
        <end position="93"/>
    </location>
</feature>
<evidence type="ECO:0000256" key="2">
    <source>
        <dbReference type="SAM" id="MobiDB-lite"/>
    </source>
</evidence>
<keyword evidence="3" id="KW-1133">Transmembrane helix</keyword>
<feature type="transmembrane region" description="Helical" evidence="3">
    <location>
        <begin position="249"/>
        <end position="272"/>
    </location>
</feature>
<dbReference type="RefSeq" id="XP_004254199.1">
    <property type="nucleotide sequence ID" value="XM_004254151.1"/>
</dbReference>
<protein>
    <submittedName>
        <fullName evidence="4">Uncharacterized protein</fullName>
    </submittedName>
</protein>
<name>A0A0A1U406_ENTIV</name>
<dbReference type="EMBL" id="KB206860">
    <property type="protein sequence ID" value="ELP87428.1"/>
    <property type="molecule type" value="Genomic_DNA"/>
</dbReference>
<dbReference type="VEuPathDB" id="AmoebaDB:EIN_096950"/>
<evidence type="ECO:0000313" key="5">
    <source>
        <dbReference type="Proteomes" id="UP000014680"/>
    </source>
</evidence>
<evidence type="ECO:0000313" key="4">
    <source>
        <dbReference type="EMBL" id="ELP87428.1"/>
    </source>
</evidence>
<dbReference type="AlphaFoldDB" id="A0A0A1U406"/>
<keyword evidence="3" id="KW-0812">Transmembrane</keyword>
<keyword evidence="5" id="KW-1185">Reference proteome</keyword>
<gene>
    <name evidence="4" type="ORF">EIN_096950</name>
</gene>
<keyword evidence="3" id="KW-0472">Membrane</keyword>
<sequence length="275" mass="31119">MSTSETPRESISVEDEIQAAKSKIISMISIYNKTIEEKKKYEERTAMAYSQLELVKKELELCIEKEESLQRELESEKKEHQKAIDELESHQNEVHFITGKCVVQIKDGNIQDIEVTTDDHVETTPPSKKEMNTSSNLVENSTSQNLEIKTETTAVSSTPKLIHRNIKRPIPIKKTVFALESDEPSPLPLPSNPVISNDENLSTPDNTPLHLFNQTTSQDNPLTKKLPNSVFALQEQPPKNTNITYKETLATILKIVMVTTIVCLVWLCYVIIMAD</sequence>
<organism evidence="4 5">
    <name type="scientific">Entamoeba invadens IP1</name>
    <dbReference type="NCBI Taxonomy" id="370355"/>
    <lineage>
        <taxon>Eukaryota</taxon>
        <taxon>Amoebozoa</taxon>
        <taxon>Evosea</taxon>
        <taxon>Archamoebae</taxon>
        <taxon>Mastigamoebida</taxon>
        <taxon>Entamoebidae</taxon>
        <taxon>Entamoeba</taxon>
    </lineage>
</organism>
<proteinExistence type="predicted"/>
<evidence type="ECO:0000256" key="3">
    <source>
        <dbReference type="SAM" id="Phobius"/>
    </source>
</evidence>
<keyword evidence="1" id="KW-0175">Coiled coil</keyword>
<feature type="compositionally biased region" description="Polar residues" evidence="2">
    <location>
        <begin position="132"/>
        <end position="142"/>
    </location>
</feature>
<dbReference type="KEGG" id="eiv:EIN_096950"/>
<feature type="compositionally biased region" description="Basic and acidic residues" evidence="2">
    <location>
        <begin position="119"/>
        <end position="131"/>
    </location>
</feature>
<reference evidence="4 5" key="1">
    <citation type="submission" date="2012-10" db="EMBL/GenBank/DDBJ databases">
        <authorList>
            <person name="Zafar N."/>
            <person name="Inman J."/>
            <person name="Hall N."/>
            <person name="Lorenzi H."/>
            <person name="Caler E."/>
        </authorList>
    </citation>
    <scope>NUCLEOTIDE SEQUENCE [LARGE SCALE GENOMIC DNA]</scope>
    <source>
        <strain evidence="4 5">IP1</strain>
    </source>
</reference>
<dbReference type="GeneID" id="14886278"/>
<evidence type="ECO:0000256" key="1">
    <source>
        <dbReference type="SAM" id="Coils"/>
    </source>
</evidence>
<dbReference type="Proteomes" id="UP000014680">
    <property type="component" value="Unassembled WGS sequence"/>
</dbReference>
<feature type="region of interest" description="Disordered" evidence="2">
    <location>
        <begin position="119"/>
        <end position="142"/>
    </location>
</feature>